<organism evidence="2 3">
    <name type="scientific">Rhizophagus irregularis</name>
    <dbReference type="NCBI Taxonomy" id="588596"/>
    <lineage>
        <taxon>Eukaryota</taxon>
        <taxon>Fungi</taxon>
        <taxon>Fungi incertae sedis</taxon>
        <taxon>Mucoromycota</taxon>
        <taxon>Glomeromycotina</taxon>
        <taxon>Glomeromycetes</taxon>
        <taxon>Glomerales</taxon>
        <taxon>Glomeraceae</taxon>
        <taxon>Rhizophagus</taxon>
    </lineage>
</organism>
<comment type="caution">
    <text evidence="2">The sequence shown here is derived from an EMBL/GenBank/DDBJ whole genome shotgun (WGS) entry which is preliminary data.</text>
</comment>
<name>A0A915YMS0_9GLOM</name>
<evidence type="ECO:0000256" key="1">
    <source>
        <dbReference type="SAM" id="MobiDB-lite"/>
    </source>
</evidence>
<dbReference type="AlphaFoldDB" id="A0A915YMS0"/>
<evidence type="ECO:0000313" key="2">
    <source>
        <dbReference type="EMBL" id="CAB5293995.1"/>
    </source>
</evidence>
<gene>
    <name evidence="2" type="ORF">CHRIB12_LOCUS313</name>
</gene>
<dbReference type="Proteomes" id="UP000684084">
    <property type="component" value="Unassembled WGS sequence"/>
</dbReference>
<accession>A0A915YMS0</accession>
<feature type="region of interest" description="Disordered" evidence="1">
    <location>
        <begin position="1"/>
        <end position="39"/>
    </location>
</feature>
<evidence type="ECO:0000313" key="3">
    <source>
        <dbReference type="Proteomes" id="UP000684084"/>
    </source>
</evidence>
<reference evidence="2" key="1">
    <citation type="submission" date="2020-05" db="EMBL/GenBank/DDBJ databases">
        <authorList>
            <person name="Rincon C."/>
            <person name="Sanders R I."/>
            <person name="Robbins C."/>
            <person name="Chaturvedi A."/>
        </authorList>
    </citation>
    <scope>NUCLEOTIDE SEQUENCE</scope>
    <source>
        <strain evidence="2">CHB12</strain>
    </source>
</reference>
<dbReference type="EMBL" id="CAGKOT010000001">
    <property type="protein sequence ID" value="CAB5293995.1"/>
    <property type="molecule type" value="Genomic_DNA"/>
</dbReference>
<feature type="compositionally biased region" description="Acidic residues" evidence="1">
    <location>
        <begin position="12"/>
        <end position="39"/>
    </location>
</feature>
<dbReference type="OrthoDB" id="2419851at2759"/>
<protein>
    <submittedName>
        <fullName evidence="2">Uncharacterized protein</fullName>
    </submittedName>
</protein>
<sequence>MDGTNSIAVPVGDEEIDDSILEPPELDVDDIDDKSDNGDNDEVDEFIKLWFEGLNEEDISENDTSDNEINENLNIWADLFTLH</sequence>
<proteinExistence type="predicted"/>